<dbReference type="SUPFAM" id="SSF103481">
    <property type="entry name" value="Multidrug resistance efflux transporter EmrE"/>
    <property type="match status" value="2"/>
</dbReference>
<feature type="transmembrane region" description="Helical" evidence="2">
    <location>
        <begin position="163"/>
        <end position="184"/>
    </location>
</feature>
<gene>
    <name evidence="4" type="ORF">FY030_05180</name>
</gene>
<organism evidence="4 5">
    <name type="scientific">Ornithinimicrobium pratense</name>
    <dbReference type="NCBI Taxonomy" id="2593973"/>
    <lineage>
        <taxon>Bacteria</taxon>
        <taxon>Bacillati</taxon>
        <taxon>Actinomycetota</taxon>
        <taxon>Actinomycetes</taxon>
        <taxon>Micrococcales</taxon>
        <taxon>Ornithinimicrobiaceae</taxon>
        <taxon>Ornithinimicrobium</taxon>
    </lineage>
</organism>
<dbReference type="PANTHER" id="PTHR12715">
    <property type="entry name" value="TRANSPORTER, DRUG/METABOLITE EXPORTER FAMILY"/>
    <property type="match status" value="1"/>
</dbReference>
<evidence type="ECO:0000256" key="2">
    <source>
        <dbReference type="SAM" id="Phobius"/>
    </source>
</evidence>
<dbReference type="Gene3D" id="1.10.3730.20">
    <property type="match status" value="1"/>
</dbReference>
<dbReference type="Pfam" id="PF00892">
    <property type="entry name" value="EamA"/>
    <property type="match status" value="2"/>
</dbReference>
<feature type="transmembrane region" description="Helical" evidence="2">
    <location>
        <begin position="113"/>
        <end position="133"/>
    </location>
</feature>
<protein>
    <submittedName>
        <fullName evidence="4">DMT family transporter</fullName>
    </submittedName>
</protein>
<keyword evidence="2" id="KW-0472">Membrane</keyword>
<dbReference type="EMBL" id="CP044427">
    <property type="protein sequence ID" value="QFG68188.1"/>
    <property type="molecule type" value="Genomic_DNA"/>
</dbReference>
<feature type="transmembrane region" description="Helical" evidence="2">
    <location>
        <begin position="83"/>
        <end position="101"/>
    </location>
</feature>
<dbReference type="GO" id="GO:0016020">
    <property type="term" value="C:membrane"/>
    <property type="evidence" value="ECO:0007669"/>
    <property type="project" value="InterPro"/>
</dbReference>
<dbReference type="AlphaFoldDB" id="A0A5J6V3C4"/>
<feature type="transmembrane region" description="Helical" evidence="2">
    <location>
        <begin position="21"/>
        <end position="42"/>
    </location>
</feature>
<keyword evidence="2" id="KW-1133">Transmembrane helix</keyword>
<dbReference type="OrthoDB" id="3744378at2"/>
<reference evidence="4 5" key="1">
    <citation type="submission" date="2019-09" db="EMBL/GenBank/DDBJ databases">
        <title>Serinicoccus pratensis sp. nov., isolated from meadow soil.</title>
        <authorList>
            <person name="Zhang W."/>
        </authorList>
    </citation>
    <scope>NUCLEOTIDE SEQUENCE [LARGE SCALE GENOMIC DNA]</scope>
    <source>
        <strain evidence="4 5">W204</strain>
    </source>
</reference>
<dbReference type="InterPro" id="IPR037185">
    <property type="entry name" value="EmrE-like"/>
</dbReference>
<feature type="transmembrane region" description="Helical" evidence="2">
    <location>
        <begin position="196"/>
        <end position="214"/>
    </location>
</feature>
<evidence type="ECO:0000313" key="5">
    <source>
        <dbReference type="Proteomes" id="UP000326546"/>
    </source>
</evidence>
<proteinExistence type="inferred from homology"/>
<feature type="transmembrane region" description="Helical" evidence="2">
    <location>
        <begin position="54"/>
        <end position="71"/>
    </location>
</feature>
<feature type="transmembrane region" description="Helical" evidence="2">
    <location>
        <begin position="226"/>
        <end position="248"/>
    </location>
</feature>
<dbReference type="Proteomes" id="UP000326546">
    <property type="component" value="Chromosome"/>
</dbReference>
<accession>A0A5J6V3C4</accession>
<comment type="similarity">
    <text evidence="1">Belongs to the EamA transporter family.</text>
</comment>
<feature type="domain" description="EamA" evidence="3">
    <location>
        <begin position="26"/>
        <end position="154"/>
    </location>
</feature>
<dbReference type="InterPro" id="IPR052756">
    <property type="entry name" value="Alkyne_AA_exporter"/>
</dbReference>
<evidence type="ECO:0000259" key="3">
    <source>
        <dbReference type="Pfam" id="PF00892"/>
    </source>
</evidence>
<dbReference type="KEGG" id="serw:FY030_05180"/>
<dbReference type="PANTHER" id="PTHR12715:SF4">
    <property type="entry name" value="EAMA DOMAIN-CONTAINING PROTEIN"/>
    <property type="match status" value="1"/>
</dbReference>
<dbReference type="RefSeq" id="WP_158060577.1">
    <property type="nucleotide sequence ID" value="NZ_CP044427.1"/>
</dbReference>
<name>A0A5J6V3C4_9MICO</name>
<feature type="domain" description="EamA" evidence="3">
    <location>
        <begin position="167"/>
        <end position="299"/>
    </location>
</feature>
<feature type="transmembrane region" description="Helical" evidence="2">
    <location>
        <begin position="260"/>
        <end position="277"/>
    </location>
</feature>
<keyword evidence="5" id="KW-1185">Reference proteome</keyword>
<feature type="transmembrane region" description="Helical" evidence="2">
    <location>
        <begin position="140"/>
        <end position="157"/>
    </location>
</feature>
<evidence type="ECO:0000313" key="4">
    <source>
        <dbReference type="EMBL" id="QFG68188.1"/>
    </source>
</evidence>
<keyword evidence="2" id="KW-0812">Transmembrane</keyword>
<sequence length="321" mass="33258">MISFSPPPPRERGADATTANRPLVLAAAAVTVVLWASAFVGIRAASLDYHPGSMALLRMAVGTVGLGLVAAATGFRPPRGWEWAWVAGWGLGWFAVYNLALNAAQRTLDAGTAAVIVNLAPLLVVVVAGTLLGEGFPRQLLLGVPLSFLGVILIGSAGEEATVTPAGLAMALLAAVLYAVCTLVQKRLLRTMDAASLTFVGAAAGTVALVPWGGQLVSDLSSAAPAATWSVVYLGVFPTAMAFTTWAYVLRRTSAGRTAATTYVVPVVTILLGWMILAEVPTPRMLLGAGLCLLGVLITRMTRPGPHHDAAGHHARRLDPA</sequence>
<dbReference type="InterPro" id="IPR000620">
    <property type="entry name" value="EamA_dom"/>
</dbReference>
<evidence type="ECO:0000256" key="1">
    <source>
        <dbReference type="ARBA" id="ARBA00007362"/>
    </source>
</evidence>